<comment type="subcellular location">
    <subcellularLocation>
        <location evidence="1">Membrane</location>
    </subcellularLocation>
</comment>
<evidence type="ECO:0000313" key="3">
    <source>
        <dbReference type="EMBL" id="MFD1048145.1"/>
    </source>
</evidence>
<evidence type="ECO:0000313" key="4">
    <source>
        <dbReference type="Proteomes" id="UP001597045"/>
    </source>
</evidence>
<feature type="non-terminal residue" evidence="3">
    <location>
        <position position="1"/>
    </location>
</feature>
<organism evidence="3 4">
    <name type="scientific">Kibdelosporangium lantanae</name>
    <dbReference type="NCBI Taxonomy" id="1497396"/>
    <lineage>
        <taxon>Bacteria</taxon>
        <taxon>Bacillati</taxon>
        <taxon>Actinomycetota</taxon>
        <taxon>Actinomycetes</taxon>
        <taxon>Pseudonocardiales</taxon>
        <taxon>Pseudonocardiaceae</taxon>
        <taxon>Kibdelosporangium</taxon>
    </lineage>
</organism>
<dbReference type="PANTHER" id="PTHR37042">
    <property type="entry name" value="OUTER MEMBRANE PROTEIN RV1973"/>
    <property type="match status" value="1"/>
</dbReference>
<keyword evidence="4" id="KW-1185">Reference proteome</keyword>
<sequence>RYAVDLNTLDYRNPDFDRWRNAATGALLDRLTRNEDADKANALNTRTVSTARVVTAAVTNLNSHTGSASVIAAVEITLSLNGAAPAPKVSRVDMDLTRTPGGWKVSGLEVVGT</sequence>
<evidence type="ECO:0008006" key="5">
    <source>
        <dbReference type="Google" id="ProtNLM"/>
    </source>
</evidence>
<name>A0ABW3MGH2_9PSEU</name>
<comment type="caution">
    <text evidence="3">The sequence shown here is derived from an EMBL/GenBank/DDBJ whole genome shotgun (WGS) entry which is preliminary data.</text>
</comment>
<dbReference type="Proteomes" id="UP001597045">
    <property type="component" value="Unassembled WGS sequence"/>
</dbReference>
<proteinExistence type="predicted"/>
<evidence type="ECO:0000256" key="1">
    <source>
        <dbReference type="ARBA" id="ARBA00004370"/>
    </source>
</evidence>
<evidence type="ECO:0000256" key="2">
    <source>
        <dbReference type="ARBA" id="ARBA00023136"/>
    </source>
</evidence>
<dbReference type="PANTHER" id="PTHR37042:SF4">
    <property type="entry name" value="OUTER MEMBRANE PROTEIN RV1973"/>
    <property type="match status" value="1"/>
</dbReference>
<accession>A0ABW3MGH2</accession>
<dbReference type="EMBL" id="JBHTIS010001427">
    <property type="protein sequence ID" value="MFD1048145.1"/>
    <property type="molecule type" value="Genomic_DNA"/>
</dbReference>
<protein>
    <recommendedName>
        <fullName evidence="5">Mce-associated membrane protein</fullName>
    </recommendedName>
</protein>
<keyword evidence="2" id="KW-0472">Membrane</keyword>
<gene>
    <name evidence="3" type="ORF">ACFQ1S_22685</name>
</gene>
<reference evidence="4" key="1">
    <citation type="journal article" date="2019" name="Int. J. Syst. Evol. Microbiol.">
        <title>The Global Catalogue of Microorganisms (GCM) 10K type strain sequencing project: providing services to taxonomists for standard genome sequencing and annotation.</title>
        <authorList>
            <consortium name="The Broad Institute Genomics Platform"/>
            <consortium name="The Broad Institute Genome Sequencing Center for Infectious Disease"/>
            <person name="Wu L."/>
            <person name="Ma J."/>
        </authorList>
    </citation>
    <scope>NUCLEOTIDE SEQUENCE [LARGE SCALE GENOMIC DNA]</scope>
    <source>
        <strain evidence="4">JCM 31486</strain>
    </source>
</reference>